<dbReference type="Proteomes" id="UP001617296">
    <property type="component" value="Unassembled WGS sequence"/>
</dbReference>
<dbReference type="SUPFAM" id="SSF46689">
    <property type="entry name" value="Homeodomain-like"/>
    <property type="match status" value="1"/>
</dbReference>
<evidence type="ECO:0000259" key="4">
    <source>
        <dbReference type="Pfam" id="PF02954"/>
    </source>
</evidence>
<evidence type="ECO:0000256" key="2">
    <source>
        <dbReference type="ARBA" id="ARBA00023125"/>
    </source>
</evidence>
<dbReference type="NCBIfam" id="NF001659">
    <property type="entry name" value="PRK00430.1"/>
    <property type="match status" value="1"/>
</dbReference>
<dbReference type="PANTHER" id="PTHR47918:SF1">
    <property type="entry name" value="DNA-BINDING PROTEIN FIS"/>
    <property type="match status" value="1"/>
</dbReference>
<dbReference type="RefSeq" id="WP_401284725.1">
    <property type="nucleotide sequence ID" value="NZ_JBIUVY010000016.1"/>
</dbReference>
<dbReference type="PIRSF" id="PIRSF002097">
    <property type="entry name" value="DNA-binding_Fis"/>
    <property type="match status" value="1"/>
</dbReference>
<evidence type="ECO:0000313" key="5">
    <source>
        <dbReference type="EMBL" id="MFJ2287130.1"/>
    </source>
</evidence>
<name>A0ABW8DIU0_9PSED</name>
<dbReference type="InterPro" id="IPR002197">
    <property type="entry name" value="HTH_Fis"/>
</dbReference>
<reference evidence="5 6" key="1">
    <citation type="submission" date="2024-10" db="EMBL/GenBank/DDBJ databases">
        <title>The Natural Products Discovery Center: Release of the First 8490 Sequenced Strains for Exploring Actinobacteria Biosynthetic Diversity.</title>
        <authorList>
            <person name="Kalkreuter E."/>
            <person name="Kautsar S.A."/>
            <person name="Yang D."/>
            <person name="Bader C.D."/>
            <person name="Teijaro C.N."/>
            <person name="Fluegel L."/>
            <person name="Davis C.M."/>
            <person name="Simpson J.R."/>
            <person name="Lauterbach L."/>
            <person name="Steele A.D."/>
            <person name="Gui C."/>
            <person name="Meng S."/>
            <person name="Li G."/>
            <person name="Viehrig K."/>
            <person name="Ye F."/>
            <person name="Su P."/>
            <person name="Kiefer A.F."/>
            <person name="Nichols A."/>
            <person name="Cepeda A.J."/>
            <person name="Yan W."/>
            <person name="Fan B."/>
            <person name="Jiang Y."/>
            <person name="Adhikari A."/>
            <person name="Zheng C.-J."/>
            <person name="Schuster L."/>
            <person name="Cowan T.M."/>
            <person name="Smanski M.J."/>
            <person name="Chevrette M.G."/>
            <person name="De Carvalho L.P.S."/>
            <person name="Shen B."/>
        </authorList>
    </citation>
    <scope>NUCLEOTIDE SEQUENCE [LARGE SCALE GENOMIC DNA]</scope>
    <source>
        <strain evidence="5 6">NPDC087689</strain>
    </source>
</reference>
<dbReference type="Pfam" id="PF02954">
    <property type="entry name" value="HTH_8"/>
    <property type="match status" value="1"/>
</dbReference>
<protein>
    <recommendedName>
        <fullName evidence="3">Putative Fis-like DNA-binding protein</fullName>
    </recommendedName>
</protein>
<dbReference type="InterPro" id="IPR005412">
    <property type="entry name" value="Fis_DNA-bd"/>
</dbReference>
<dbReference type="Gene3D" id="1.10.10.60">
    <property type="entry name" value="Homeodomain-like"/>
    <property type="match status" value="1"/>
</dbReference>
<dbReference type="PANTHER" id="PTHR47918">
    <property type="entry name" value="DNA-BINDING PROTEIN FIS"/>
    <property type="match status" value="1"/>
</dbReference>
<sequence>GSVEKELLYYFSHLEGARVTVVYYLVLSVVEGPLLESVMNYVKGNQTKASELLGLNRGTLRKKLTQYDLL</sequence>
<organism evidence="5 6">
    <name type="scientific">Pseudomonas iridis</name>
    <dbReference type="NCBI Taxonomy" id="2710587"/>
    <lineage>
        <taxon>Bacteria</taxon>
        <taxon>Pseudomonadati</taxon>
        <taxon>Pseudomonadota</taxon>
        <taxon>Gammaproteobacteria</taxon>
        <taxon>Pseudomonadales</taxon>
        <taxon>Pseudomonadaceae</taxon>
        <taxon>Pseudomonas</taxon>
    </lineage>
</organism>
<accession>A0ABW8DIU0</accession>
<evidence type="ECO:0000256" key="1">
    <source>
        <dbReference type="ARBA" id="ARBA00008559"/>
    </source>
</evidence>
<dbReference type="GO" id="GO:0003677">
    <property type="term" value="F:DNA binding"/>
    <property type="evidence" value="ECO:0007669"/>
    <property type="project" value="UniProtKB-KW"/>
</dbReference>
<evidence type="ECO:0000256" key="3">
    <source>
        <dbReference type="ARBA" id="ARBA00029540"/>
    </source>
</evidence>
<keyword evidence="2 5" id="KW-0238">DNA-binding</keyword>
<dbReference type="PRINTS" id="PR01590">
    <property type="entry name" value="HTHFIS"/>
</dbReference>
<proteinExistence type="inferred from homology"/>
<gene>
    <name evidence="5" type="primary">fis</name>
    <name evidence="5" type="ORF">ACIOUF_12295</name>
</gene>
<feature type="domain" description="DNA binding HTH" evidence="4">
    <location>
        <begin position="28"/>
        <end position="67"/>
    </location>
</feature>
<comment type="caution">
    <text evidence="5">The sequence shown here is derived from an EMBL/GenBank/DDBJ whole genome shotgun (WGS) entry which is preliminary data.</text>
</comment>
<keyword evidence="6" id="KW-1185">Reference proteome</keyword>
<comment type="similarity">
    <text evidence="1">Belongs to the transcriptional regulatory Fis family.</text>
</comment>
<evidence type="ECO:0000313" key="6">
    <source>
        <dbReference type="Proteomes" id="UP001617296"/>
    </source>
</evidence>
<dbReference type="InterPro" id="IPR009057">
    <property type="entry name" value="Homeodomain-like_sf"/>
</dbReference>
<dbReference type="EMBL" id="JBIUVY010000016">
    <property type="protein sequence ID" value="MFJ2287130.1"/>
    <property type="molecule type" value="Genomic_DNA"/>
</dbReference>
<dbReference type="InterPro" id="IPR050207">
    <property type="entry name" value="Trans_regulatory_Fis"/>
</dbReference>
<feature type="non-terminal residue" evidence="5">
    <location>
        <position position="1"/>
    </location>
</feature>